<reference evidence="6 7" key="1">
    <citation type="submission" date="2019-01" db="EMBL/GenBank/DDBJ databases">
        <title>Sinorhodobacter populi sp. nov. isolated from the symptomatic bark tissue of Populus euramericana canker.</title>
        <authorList>
            <person name="Xu G."/>
        </authorList>
    </citation>
    <scope>NUCLEOTIDE SEQUENCE [LARGE SCALE GENOMIC DNA]</scope>
    <source>
        <strain evidence="6 7">07D10-4-3</strain>
    </source>
</reference>
<dbReference type="InterPro" id="IPR036390">
    <property type="entry name" value="WH_DNA-bd_sf"/>
</dbReference>
<proteinExistence type="inferred from homology"/>
<dbReference type="Proteomes" id="UP000284451">
    <property type="component" value="Unassembled WGS sequence"/>
</dbReference>
<evidence type="ECO:0000259" key="5">
    <source>
        <dbReference type="PROSITE" id="PS50931"/>
    </source>
</evidence>
<dbReference type="Gene3D" id="3.40.190.10">
    <property type="entry name" value="Periplasmic binding protein-like II"/>
    <property type="match status" value="2"/>
</dbReference>
<reference evidence="6 7" key="2">
    <citation type="submission" date="2019-01" db="EMBL/GenBank/DDBJ databases">
        <authorList>
            <person name="Li Y."/>
        </authorList>
    </citation>
    <scope>NUCLEOTIDE SEQUENCE [LARGE SCALE GENOMIC DNA]</scope>
    <source>
        <strain evidence="6 7">07D10-4-3</strain>
    </source>
</reference>
<dbReference type="Pfam" id="PF03466">
    <property type="entry name" value="LysR_substrate"/>
    <property type="match status" value="1"/>
</dbReference>
<protein>
    <submittedName>
        <fullName evidence="6">LysR family transcriptional regulator</fullName>
    </submittedName>
</protein>
<dbReference type="PROSITE" id="PS50931">
    <property type="entry name" value="HTH_LYSR"/>
    <property type="match status" value="1"/>
</dbReference>
<dbReference type="Gene3D" id="1.10.10.10">
    <property type="entry name" value="Winged helix-like DNA-binding domain superfamily/Winged helix DNA-binding domain"/>
    <property type="match status" value="1"/>
</dbReference>
<dbReference type="GO" id="GO:0043565">
    <property type="term" value="F:sequence-specific DNA binding"/>
    <property type="evidence" value="ECO:0007669"/>
    <property type="project" value="TreeGrafter"/>
</dbReference>
<dbReference type="RefSeq" id="WP_128233029.1">
    <property type="nucleotide sequence ID" value="NZ_SAUY01000020.1"/>
</dbReference>
<evidence type="ECO:0000256" key="2">
    <source>
        <dbReference type="ARBA" id="ARBA00023015"/>
    </source>
</evidence>
<organism evidence="6 7">
    <name type="scientific">Paenirhodobacter populi</name>
    <dbReference type="NCBI Taxonomy" id="2306993"/>
    <lineage>
        <taxon>Bacteria</taxon>
        <taxon>Pseudomonadati</taxon>
        <taxon>Pseudomonadota</taxon>
        <taxon>Alphaproteobacteria</taxon>
        <taxon>Rhodobacterales</taxon>
        <taxon>Rhodobacter group</taxon>
        <taxon>Paenirhodobacter</taxon>
    </lineage>
</organism>
<dbReference type="EMBL" id="SAUY01000020">
    <property type="protein sequence ID" value="RWR29276.1"/>
    <property type="molecule type" value="Genomic_DNA"/>
</dbReference>
<keyword evidence="3" id="KW-0238">DNA-binding</keyword>
<dbReference type="PANTHER" id="PTHR30537">
    <property type="entry name" value="HTH-TYPE TRANSCRIPTIONAL REGULATOR"/>
    <property type="match status" value="1"/>
</dbReference>
<dbReference type="Pfam" id="PF00126">
    <property type="entry name" value="HTH_1"/>
    <property type="match status" value="1"/>
</dbReference>
<dbReference type="InterPro" id="IPR058163">
    <property type="entry name" value="LysR-type_TF_proteobact-type"/>
</dbReference>
<evidence type="ECO:0000256" key="4">
    <source>
        <dbReference type="ARBA" id="ARBA00023163"/>
    </source>
</evidence>
<dbReference type="PRINTS" id="PR00039">
    <property type="entry name" value="HTHLYSR"/>
</dbReference>
<evidence type="ECO:0000313" key="6">
    <source>
        <dbReference type="EMBL" id="RWR29276.1"/>
    </source>
</evidence>
<accession>A0A443K979</accession>
<evidence type="ECO:0000256" key="3">
    <source>
        <dbReference type="ARBA" id="ARBA00023125"/>
    </source>
</evidence>
<keyword evidence="4" id="KW-0804">Transcription</keyword>
<dbReference type="InterPro" id="IPR036388">
    <property type="entry name" value="WH-like_DNA-bd_sf"/>
</dbReference>
<dbReference type="SUPFAM" id="SSF53850">
    <property type="entry name" value="Periplasmic binding protein-like II"/>
    <property type="match status" value="1"/>
</dbReference>
<comment type="similarity">
    <text evidence="1">Belongs to the LysR transcriptional regulatory family.</text>
</comment>
<dbReference type="InterPro" id="IPR005119">
    <property type="entry name" value="LysR_subst-bd"/>
</dbReference>
<dbReference type="InterPro" id="IPR000847">
    <property type="entry name" value="LysR_HTH_N"/>
</dbReference>
<feature type="domain" description="HTH lysR-type" evidence="5">
    <location>
        <begin position="6"/>
        <end position="63"/>
    </location>
</feature>
<keyword evidence="2" id="KW-0805">Transcription regulation</keyword>
<evidence type="ECO:0000313" key="7">
    <source>
        <dbReference type="Proteomes" id="UP000284451"/>
    </source>
</evidence>
<dbReference type="GO" id="GO:0003700">
    <property type="term" value="F:DNA-binding transcription factor activity"/>
    <property type="evidence" value="ECO:0007669"/>
    <property type="project" value="InterPro"/>
</dbReference>
<dbReference type="PANTHER" id="PTHR30537:SF74">
    <property type="entry name" value="HTH-TYPE TRANSCRIPTIONAL REGULATOR TRPI"/>
    <property type="match status" value="1"/>
</dbReference>
<dbReference type="AlphaFoldDB" id="A0A443K979"/>
<dbReference type="GO" id="GO:0006351">
    <property type="term" value="P:DNA-templated transcription"/>
    <property type="evidence" value="ECO:0007669"/>
    <property type="project" value="TreeGrafter"/>
</dbReference>
<sequence length="316" mass="35139">MRRFLPSLSALQAFDSAARHLNFTRAAEDLMLTQSGISRQIGNLETYLGVRLFERVGSRLVLTDAGQAYAADVQQALDRLEEVSIDAVRGRKANTALMIGTQTAFASRWLIPRIADFLAANRETPVEITELAPDADPAEAQVDVALLRGLGTWRNSRTLELFREELAVFAAPGLAARIDTTRDIDFRTMPTLQNAQRPSLWLSWLRATGRTFDGAIQGLRLPHSDMVIRAAIEGIGLALLPVHYVERERADGQLVRLFGPPVRMGEGFWLVIPEERVHRENVTRFRNWIALQSRVAVPIAERFPEPGSSGPDAPPK</sequence>
<evidence type="ECO:0000256" key="1">
    <source>
        <dbReference type="ARBA" id="ARBA00009437"/>
    </source>
</evidence>
<dbReference type="SUPFAM" id="SSF46785">
    <property type="entry name" value="Winged helix' DNA-binding domain"/>
    <property type="match status" value="1"/>
</dbReference>
<dbReference type="FunFam" id="1.10.10.10:FF:000001">
    <property type="entry name" value="LysR family transcriptional regulator"/>
    <property type="match status" value="1"/>
</dbReference>
<name>A0A443K979_9RHOB</name>
<gene>
    <name evidence="6" type="ORF">D2T29_14615</name>
</gene>
<comment type="caution">
    <text evidence="6">The sequence shown here is derived from an EMBL/GenBank/DDBJ whole genome shotgun (WGS) entry which is preliminary data.</text>
</comment>